<dbReference type="InterPro" id="IPR036754">
    <property type="entry name" value="YbaK/aa-tRNA-synt-asso_dom_sf"/>
</dbReference>
<dbReference type="Gene3D" id="3.90.960.10">
    <property type="entry name" value="YbaK/aminoacyl-tRNA synthetase-associated domain"/>
    <property type="match status" value="1"/>
</dbReference>
<proteinExistence type="predicted"/>
<protein>
    <submittedName>
        <fullName evidence="2">Transcriptional regulator</fullName>
    </submittedName>
</protein>
<dbReference type="Proteomes" id="UP000235828">
    <property type="component" value="Chromosome A"/>
</dbReference>
<dbReference type="AlphaFoldDB" id="A0A2N8Z856"/>
<dbReference type="EMBL" id="LT960611">
    <property type="protein sequence ID" value="SON48043.1"/>
    <property type="molecule type" value="Genomic_DNA"/>
</dbReference>
<dbReference type="CDD" id="cd04332">
    <property type="entry name" value="YbaK_like"/>
    <property type="match status" value="1"/>
</dbReference>
<gene>
    <name evidence="2" type="ORF">VTAP4600_A0064</name>
</gene>
<dbReference type="GO" id="GO:0002161">
    <property type="term" value="F:aminoacyl-tRNA deacylase activity"/>
    <property type="evidence" value="ECO:0007669"/>
    <property type="project" value="InterPro"/>
</dbReference>
<keyword evidence="3" id="KW-1185">Reference proteome</keyword>
<evidence type="ECO:0000313" key="3">
    <source>
        <dbReference type="Proteomes" id="UP000235828"/>
    </source>
</evidence>
<dbReference type="PANTHER" id="PTHR30411:SF9">
    <property type="entry name" value="MULTIFUNCTIONAL SER_THR-TRNA DEACYLASE PROXP-Y"/>
    <property type="match status" value="1"/>
</dbReference>
<dbReference type="OrthoDB" id="9798760at2"/>
<dbReference type="PANTHER" id="PTHR30411">
    <property type="entry name" value="CYTOPLASMIC PROTEIN"/>
    <property type="match status" value="1"/>
</dbReference>
<reference evidence="2 3" key="1">
    <citation type="submission" date="2017-10" db="EMBL/GenBank/DDBJ databases">
        <authorList>
            <person name="Banno H."/>
            <person name="Chua N.-H."/>
        </authorList>
    </citation>
    <scope>NUCLEOTIDE SEQUENCE [LARGE SCALE GENOMIC DNA]</scope>
    <source>
        <strain evidence="2">Vibrio tapetis CECT4600</strain>
    </source>
</reference>
<name>A0A2N8Z856_9VIBR</name>
<evidence type="ECO:0000259" key="1">
    <source>
        <dbReference type="Pfam" id="PF04073"/>
    </source>
</evidence>
<organism evidence="2 3">
    <name type="scientific">Vibrio tapetis subsp. tapetis</name>
    <dbReference type="NCBI Taxonomy" id="1671868"/>
    <lineage>
        <taxon>Bacteria</taxon>
        <taxon>Pseudomonadati</taxon>
        <taxon>Pseudomonadota</taxon>
        <taxon>Gammaproteobacteria</taxon>
        <taxon>Vibrionales</taxon>
        <taxon>Vibrionaceae</taxon>
        <taxon>Vibrio</taxon>
    </lineage>
</organism>
<sequence>MSNSTSITQYLEKKQVNYRLLPHKTPATSIEDAASQRQCRPEQMVKSILLRDMGNQYALACVPGNRQVDPKKVRAELNCRRMTCVSSNELLEVTGYEVGCVAPIGLSTKMPIVFDSELLKQNEVTISSGSNMAGLALTLEDLLGLCSPLISNIVRDL</sequence>
<evidence type="ECO:0000313" key="2">
    <source>
        <dbReference type="EMBL" id="SON48043.1"/>
    </source>
</evidence>
<feature type="domain" description="YbaK/aminoacyl-tRNA synthetase-associated" evidence="1">
    <location>
        <begin position="26"/>
        <end position="143"/>
    </location>
</feature>
<dbReference type="InterPro" id="IPR007214">
    <property type="entry name" value="YbaK/aa-tRNA-synth-assoc-dom"/>
</dbReference>
<accession>A0A2N8Z856</accession>
<dbReference type="KEGG" id="vta:A0064"/>
<dbReference type="Pfam" id="PF04073">
    <property type="entry name" value="tRNA_edit"/>
    <property type="match status" value="1"/>
</dbReference>
<dbReference type="RefSeq" id="WP_102520977.1">
    <property type="nucleotide sequence ID" value="NZ_LT960611.1"/>
</dbReference>
<dbReference type="SUPFAM" id="SSF55826">
    <property type="entry name" value="YbaK/ProRS associated domain"/>
    <property type="match status" value="1"/>
</dbReference>